<gene>
    <name evidence="1" type="ORF">MNBD_ALPHA02-777</name>
</gene>
<dbReference type="Gene3D" id="2.40.160.170">
    <property type="match status" value="1"/>
</dbReference>
<reference evidence="1" key="1">
    <citation type="submission" date="2018-06" db="EMBL/GenBank/DDBJ databases">
        <authorList>
            <person name="Zhirakovskaya E."/>
        </authorList>
    </citation>
    <scope>NUCLEOTIDE SEQUENCE</scope>
</reference>
<proteinExistence type="predicted"/>
<dbReference type="EMBL" id="UOED01000056">
    <property type="protein sequence ID" value="VAV90292.1"/>
    <property type="molecule type" value="Genomic_DNA"/>
</dbReference>
<accession>A0A3B0RDW8</accession>
<protein>
    <recommendedName>
        <fullName evidence="2">Outer membrane protein domain-containing protein</fullName>
    </recommendedName>
</protein>
<sequence>MTYSILKKTTAIGFGALIAMSVVSTSAQADGIAMGLKASTQGVGIEVTGGLSDYVNLRVGANYAKLNKTLTKSGNNYDFDLKLKSFNALIDWHVLGGGFRITGGAVFDKNTLNGQAVTSNTYDIGNMTFTSAEVGTLNGNINFRDISPYIGIGWGNPINKDSGWTFMVDLGVVFTGTARVALTSTGGTLSNDATFLTEVRREEDNVRNDLETYKYYPVASLGLSYKF</sequence>
<evidence type="ECO:0000313" key="1">
    <source>
        <dbReference type="EMBL" id="VAV90292.1"/>
    </source>
</evidence>
<organism evidence="1">
    <name type="scientific">hydrothermal vent metagenome</name>
    <dbReference type="NCBI Taxonomy" id="652676"/>
    <lineage>
        <taxon>unclassified sequences</taxon>
        <taxon>metagenomes</taxon>
        <taxon>ecological metagenomes</taxon>
    </lineage>
</organism>
<dbReference type="AlphaFoldDB" id="A0A3B0RDW8"/>
<name>A0A3B0RDW8_9ZZZZ</name>
<evidence type="ECO:0008006" key="2">
    <source>
        <dbReference type="Google" id="ProtNLM"/>
    </source>
</evidence>